<dbReference type="FunFam" id="3.20.20.100:FF:000004">
    <property type="entry name" value="Oxidoreductase, aldo/keto reductase"/>
    <property type="match status" value="1"/>
</dbReference>
<comment type="caution">
    <text evidence="3">The sequence shown here is derived from an EMBL/GenBank/DDBJ whole genome shotgun (WGS) entry which is preliminary data.</text>
</comment>
<evidence type="ECO:0000259" key="2">
    <source>
        <dbReference type="Pfam" id="PF00248"/>
    </source>
</evidence>
<dbReference type="AlphaFoldDB" id="A0A4Q9DUX0"/>
<dbReference type="InterPro" id="IPR036812">
    <property type="entry name" value="NAD(P)_OxRdtase_dom_sf"/>
</dbReference>
<dbReference type="EMBL" id="SIRE01000004">
    <property type="protein sequence ID" value="TBL80817.1"/>
    <property type="molecule type" value="Genomic_DNA"/>
</dbReference>
<evidence type="ECO:0000313" key="4">
    <source>
        <dbReference type="Proteomes" id="UP000293142"/>
    </source>
</evidence>
<protein>
    <submittedName>
        <fullName evidence="3">Aldo/keto reductase</fullName>
    </submittedName>
</protein>
<dbReference type="GO" id="GO:0016491">
    <property type="term" value="F:oxidoreductase activity"/>
    <property type="evidence" value="ECO:0007669"/>
    <property type="project" value="UniProtKB-KW"/>
</dbReference>
<dbReference type="CDD" id="cd19081">
    <property type="entry name" value="AKR_AKR9C1"/>
    <property type="match status" value="1"/>
</dbReference>
<dbReference type="InterPro" id="IPR050523">
    <property type="entry name" value="AKR_Detox_Biosynth"/>
</dbReference>
<evidence type="ECO:0000313" key="3">
    <source>
        <dbReference type="EMBL" id="TBL80817.1"/>
    </source>
</evidence>
<name>A0A4Q9DUX0_9BACL</name>
<dbReference type="PANTHER" id="PTHR43364">
    <property type="entry name" value="NADH-SPECIFIC METHYLGLYOXAL REDUCTASE-RELATED"/>
    <property type="match status" value="1"/>
</dbReference>
<proteinExistence type="predicted"/>
<evidence type="ECO:0000256" key="1">
    <source>
        <dbReference type="ARBA" id="ARBA00023002"/>
    </source>
</evidence>
<dbReference type="InterPro" id="IPR020471">
    <property type="entry name" value="AKR"/>
</dbReference>
<dbReference type="PRINTS" id="PR00069">
    <property type="entry name" value="ALDKETRDTASE"/>
</dbReference>
<dbReference type="RefSeq" id="WP_131012419.1">
    <property type="nucleotide sequence ID" value="NZ_SIRE01000004.1"/>
</dbReference>
<keyword evidence="1" id="KW-0560">Oxidoreductase</keyword>
<dbReference type="InterPro" id="IPR023210">
    <property type="entry name" value="NADP_OxRdtase_dom"/>
</dbReference>
<dbReference type="Gene3D" id="3.20.20.100">
    <property type="entry name" value="NADP-dependent oxidoreductase domain"/>
    <property type="match status" value="1"/>
</dbReference>
<gene>
    <name evidence="3" type="ORF">EYB31_06240</name>
</gene>
<organism evidence="3 4">
    <name type="scientific">Paenibacillus thalictri</name>
    <dbReference type="NCBI Taxonomy" id="2527873"/>
    <lineage>
        <taxon>Bacteria</taxon>
        <taxon>Bacillati</taxon>
        <taxon>Bacillota</taxon>
        <taxon>Bacilli</taxon>
        <taxon>Bacillales</taxon>
        <taxon>Paenibacillaceae</taxon>
        <taxon>Paenibacillus</taxon>
    </lineage>
</organism>
<dbReference type="Proteomes" id="UP000293142">
    <property type="component" value="Unassembled WGS sequence"/>
</dbReference>
<dbReference type="SUPFAM" id="SSF51430">
    <property type="entry name" value="NAD(P)-linked oxidoreductase"/>
    <property type="match status" value="1"/>
</dbReference>
<accession>A0A4Q9DUX0</accession>
<dbReference type="GO" id="GO:0005829">
    <property type="term" value="C:cytosol"/>
    <property type="evidence" value="ECO:0007669"/>
    <property type="project" value="UniProtKB-ARBA"/>
</dbReference>
<keyword evidence="4" id="KW-1185">Reference proteome</keyword>
<feature type="domain" description="NADP-dependent oxidoreductase" evidence="2">
    <location>
        <begin position="16"/>
        <end position="316"/>
    </location>
</feature>
<dbReference type="Pfam" id="PF00248">
    <property type="entry name" value="Aldo_ket_red"/>
    <property type="match status" value="1"/>
</dbReference>
<dbReference type="OrthoDB" id="9773828at2"/>
<sequence length="339" mass="37673">MNYRHLGKTGLRVSDLCLGAMTFGRETSEEDSFRIMDRFVASGGNFIDTADVYTQGSSEEIVGRWLKGQKRDDVVIATKVRFAMGSGPNDVGLSRKHILAGVEASLRRLGTDYIDLFQVHAWDPKTPLEETLSTLNDLVRRGVVRYIGASNFRGWQLQKAIDLSKRHGWEAFTCLQPQYNLLCRATEYELIPVCESEGLGVIPWSPLRGGWLSGKFKRGMAEPPQDSRVAIAEEKGWGEKWSTYNNEHTWNVLDALFSVAEQAEKTPAQTALNWLLQKPGVTAPIIGARTLAQLESNLGGSGWSLTAEQIAQLDQASAMPVTYPYDAAAERQQSNGRNY</sequence>
<dbReference type="PANTHER" id="PTHR43364:SF4">
    <property type="entry name" value="NAD(P)-LINKED OXIDOREDUCTASE SUPERFAMILY PROTEIN"/>
    <property type="match status" value="1"/>
</dbReference>
<reference evidence="3 4" key="1">
    <citation type="submission" date="2019-02" db="EMBL/GenBank/DDBJ databases">
        <title>Paenibacillus sp. nov., isolated from surface-sterilized tissue of Thalictrum simplex L.</title>
        <authorList>
            <person name="Tuo L."/>
        </authorList>
    </citation>
    <scope>NUCLEOTIDE SEQUENCE [LARGE SCALE GENOMIC DNA]</scope>
    <source>
        <strain evidence="3 4">N2SHLJ1</strain>
    </source>
</reference>